<keyword evidence="7" id="KW-1185">Reference proteome</keyword>
<dbReference type="PRINTS" id="PR00452">
    <property type="entry name" value="SH3DOMAIN"/>
</dbReference>
<evidence type="ECO:0000313" key="7">
    <source>
        <dbReference type="Proteomes" id="UP000017559"/>
    </source>
</evidence>
<feature type="compositionally biased region" description="Basic and acidic residues" evidence="3">
    <location>
        <begin position="221"/>
        <end position="233"/>
    </location>
</feature>
<gene>
    <name evidence="6" type="ORF">Moror_1357</name>
</gene>
<feature type="transmembrane region" description="Helical" evidence="4">
    <location>
        <begin position="54"/>
        <end position="79"/>
    </location>
</feature>
<dbReference type="KEGG" id="mrr:Moror_1357"/>
<organism evidence="6 7">
    <name type="scientific">Moniliophthora roreri (strain MCA 2997)</name>
    <name type="common">Cocoa frosty pod rot fungus</name>
    <name type="synonym">Crinipellis roreri</name>
    <dbReference type="NCBI Taxonomy" id="1381753"/>
    <lineage>
        <taxon>Eukaryota</taxon>
        <taxon>Fungi</taxon>
        <taxon>Dikarya</taxon>
        <taxon>Basidiomycota</taxon>
        <taxon>Agaricomycotina</taxon>
        <taxon>Agaricomycetes</taxon>
        <taxon>Agaricomycetidae</taxon>
        <taxon>Agaricales</taxon>
        <taxon>Marasmiineae</taxon>
        <taxon>Marasmiaceae</taxon>
        <taxon>Moniliophthora</taxon>
    </lineage>
</organism>
<feature type="transmembrane region" description="Helical" evidence="4">
    <location>
        <begin position="86"/>
        <end position="107"/>
    </location>
</feature>
<evidence type="ECO:0000313" key="6">
    <source>
        <dbReference type="EMBL" id="ESK82914.1"/>
    </source>
</evidence>
<protein>
    <recommendedName>
        <fullName evidence="5">SH3 domain-containing protein</fullName>
    </recommendedName>
</protein>
<dbReference type="HOGENOM" id="CLU_043316_0_0_1"/>
<evidence type="ECO:0000256" key="1">
    <source>
        <dbReference type="ARBA" id="ARBA00022443"/>
    </source>
</evidence>
<dbReference type="InterPro" id="IPR001452">
    <property type="entry name" value="SH3_domain"/>
</dbReference>
<sequence>MSSALTTSLFIIIKMMFRAFAIVSSIAANAGWVVAIISQGLATARLGRTAVGPLWFAIILQLLVNAVASPFLLGFGSIVNLYRHQISIYAGICIVFGVLAVDGNIFSEDRLQHAIAASWLVLVIVDLLWIGFFTLDTRSWVWRYIHDNESQPISIPGNTSYNEEDADEDEEISHTPVMVNQPPRSGAGVKGGSQQTATPETDQDVGMVPSTIPQPPWVKTMKKEQSHSTDMDSTRPTSDGYSDGTGTTGTSSNFTYSQRARVLYDYRGSSEDPNAGHLSLKKGDVLSVSGTSMRNKWWHAQTEDGRTGLAPSNFLQAM</sequence>
<keyword evidence="4" id="KW-0812">Transmembrane</keyword>
<dbReference type="AlphaFoldDB" id="V2XU18"/>
<reference evidence="6 7" key="1">
    <citation type="journal article" date="2014" name="BMC Genomics">
        <title>Genome and secretome analysis of the hemibiotrophic fungal pathogen, Moniliophthora roreri, which causes frosty pod rot disease of cacao: mechanisms of the biotrophic and necrotrophic phases.</title>
        <authorList>
            <person name="Meinhardt L.W."/>
            <person name="Costa G.G.L."/>
            <person name="Thomazella D.P.T."/>
            <person name="Teixeira P.J.P.L."/>
            <person name="Carazzolle M.F."/>
            <person name="Schuster S.C."/>
            <person name="Carlson J.E."/>
            <person name="Guiltinan M.J."/>
            <person name="Mieczkowski P."/>
            <person name="Farmer A."/>
            <person name="Ramaraj T."/>
            <person name="Crozier J."/>
            <person name="Davis R.E."/>
            <person name="Shao J."/>
            <person name="Melnick R.L."/>
            <person name="Pereira G.A.G."/>
            <person name="Bailey B.A."/>
        </authorList>
    </citation>
    <scope>NUCLEOTIDE SEQUENCE [LARGE SCALE GENOMIC DNA]</scope>
    <source>
        <strain evidence="6 7">MCA 2997</strain>
    </source>
</reference>
<keyword evidence="4" id="KW-0472">Membrane</keyword>
<evidence type="ECO:0000256" key="4">
    <source>
        <dbReference type="SAM" id="Phobius"/>
    </source>
</evidence>
<accession>V2XU18</accession>
<dbReference type="Gene3D" id="2.30.30.40">
    <property type="entry name" value="SH3 Domains"/>
    <property type="match status" value="1"/>
</dbReference>
<evidence type="ECO:0000256" key="2">
    <source>
        <dbReference type="PROSITE-ProRule" id="PRU00192"/>
    </source>
</evidence>
<dbReference type="EMBL" id="AWSO01001743">
    <property type="protein sequence ID" value="ESK82914.1"/>
    <property type="molecule type" value="Genomic_DNA"/>
</dbReference>
<dbReference type="STRING" id="1381753.V2XU18"/>
<feature type="transmembrane region" description="Helical" evidence="4">
    <location>
        <begin position="113"/>
        <end position="135"/>
    </location>
</feature>
<evidence type="ECO:0000259" key="5">
    <source>
        <dbReference type="PROSITE" id="PS50002"/>
    </source>
</evidence>
<keyword evidence="4" id="KW-1133">Transmembrane helix</keyword>
<feature type="region of interest" description="Disordered" evidence="3">
    <location>
        <begin position="155"/>
        <end position="253"/>
    </location>
</feature>
<keyword evidence="1 2" id="KW-0728">SH3 domain</keyword>
<proteinExistence type="predicted"/>
<evidence type="ECO:0000256" key="3">
    <source>
        <dbReference type="SAM" id="MobiDB-lite"/>
    </source>
</evidence>
<dbReference type="InterPro" id="IPR036028">
    <property type="entry name" value="SH3-like_dom_sf"/>
</dbReference>
<dbReference type="SMART" id="SM00326">
    <property type="entry name" value="SH3"/>
    <property type="match status" value="1"/>
</dbReference>
<feature type="domain" description="SH3" evidence="5">
    <location>
        <begin position="255"/>
        <end position="318"/>
    </location>
</feature>
<dbReference type="OrthoDB" id="5983572at2759"/>
<feature type="transmembrane region" description="Helical" evidence="4">
    <location>
        <begin position="20"/>
        <end position="42"/>
    </location>
</feature>
<feature type="compositionally biased region" description="Acidic residues" evidence="3">
    <location>
        <begin position="162"/>
        <end position="171"/>
    </location>
</feature>
<name>V2XU18_MONRO</name>
<dbReference type="Proteomes" id="UP000017559">
    <property type="component" value="Unassembled WGS sequence"/>
</dbReference>
<comment type="caution">
    <text evidence="6">The sequence shown here is derived from an EMBL/GenBank/DDBJ whole genome shotgun (WGS) entry which is preliminary data.</text>
</comment>
<dbReference type="SUPFAM" id="SSF50044">
    <property type="entry name" value="SH3-domain"/>
    <property type="match status" value="1"/>
</dbReference>
<dbReference type="Pfam" id="PF07653">
    <property type="entry name" value="SH3_2"/>
    <property type="match status" value="1"/>
</dbReference>
<dbReference type="PROSITE" id="PS50002">
    <property type="entry name" value="SH3"/>
    <property type="match status" value="1"/>
</dbReference>
<feature type="compositionally biased region" description="Low complexity" evidence="3">
    <location>
        <begin position="237"/>
        <end position="252"/>
    </location>
</feature>